<sequence>MMAWQRLVFAWRFARRELVAGELTVLALALVVAVVAMASVAFFSDRIERSLTLQASQLLAADLVYSGGVPADSGVRQQAARLQLATADSATFPSMVSAGGQAQLATFKAVSNGYPLRGSVTIRRADGSLVSGRLHPAPGEAWADTRLIGRLKLKLGDTVQAGTQRLTLAGEIVREPDATLDLYNFVPRLMFNLAELPATGLVQEGSRIRWRLMLAGEPDRVGEMRGWLAPRLTRGTRLENVEDARPEIKSALERARRFLGLTAMLTVALAAAAVALAVRRYLARHWQPVAVLRSLGLTAGEVWWLFAAIFLLIGLVAGVIGTVAGYAVQQLLMKLVSGLIGGNLPAPGWYAWVMGPGSALVLLAGLALPPLAAIRKVPALAVLRVELPPTRQGVAVPLMAVAALLGLTAWQVGDARLAAVWLGVLAAFLASVGMIAGAVVWGARQLPAGGRVGWRHGVASLARRPWLAMIQIVALSVGLMALLTLTVVRADLIGAWQHSVPPDAPNRFVINIQPPQRDGVIDQLAQAGLTSPVLSPMVRARLTEINGNTVRPSRYESEQARRLAEREFNLSWSDVLPGGNRLSSGAWWPAKRAKPQFSVEKGLAKTLGIKLGDVLTFDIGGIPYEARVTSLREVDWDSFRVNFFVIAPSSWLADQPASYITSFHLPPDNEDAVNALVQRFPNLTVIDVTAIIDEVRAVVDRLARAVEAMFALALAAGLLVLWAALSATRDERLFDAGLMRALGASRQQVRGVVLSELAWLGALAGLMAGSGAMALGAVAATQLFNLPMVVNPWLPLMGMGAGLLVVTLSGWPLVRMVVKTPPSTVLRAG</sequence>
<feature type="transmembrane region" description="Helical" evidence="6">
    <location>
        <begin position="20"/>
        <end position="43"/>
    </location>
</feature>
<comment type="caution">
    <text evidence="8">The sequence shown here is derived from an EMBL/GenBank/DDBJ whole genome shotgun (WGS) entry which is preliminary data.</text>
</comment>
<evidence type="ECO:0000256" key="5">
    <source>
        <dbReference type="ARBA" id="ARBA00023136"/>
    </source>
</evidence>
<feature type="transmembrane region" description="Helical" evidence="6">
    <location>
        <begin position="349"/>
        <end position="374"/>
    </location>
</feature>
<feature type="domain" description="ABC3 transporter permease C-terminal" evidence="7">
    <location>
        <begin position="263"/>
        <end position="376"/>
    </location>
</feature>
<keyword evidence="9" id="KW-1185">Reference proteome</keyword>
<dbReference type="RefSeq" id="WP_289827906.1">
    <property type="nucleotide sequence ID" value="NZ_JAUEDK010000001.1"/>
</dbReference>
<feature type="transmembrane region" description="Helical" evidence="6">
    <location>
        <begin position="466"/>
        <end position="488"/>
    </location>
</feature>
<comment type="subcellular location">
    <subcellularLocation>
        <location evidence="1">Cell membrane</location>
        <topology evidence="1">Multi-pass membrane protein</topology>
    </subcellularLocation>
</comment>
<evidence type="ECO:0000256" key="3">
    <source>
        <dbReference type="ARBA" id="ARBA00022692"/>
    </source>
</evidence>
<dbReference type="Proteomes" id="UP001168540">
    <property type="component" value="Unassembled WGS sequence"/>
</dbReference>
<proteinExistence type="predicted"/>
<feature type="domain" description="ABC3 transporter permease C-terminal" evidence="7">
    <location>
        <begin position="709"/>
        <end position="822"/>
    </location>
</feature>
<dbReference type="PANTHER" id="PTHR30287:SF1">
    <property type="entry name" value="INNER MEMBRANE PROTEIN"/>
    <property type="match status" value="1"/>
</dbReference>
<feature type="transmembrane region" description="Helical" evidence="6">
    <location>
        <begin position="419"/>
        <end position="443"/>
    </location>
</feature>
<feature type="transmembrane region" description="Helical" evidence="6">
    <location>
        <begin position="793"/>
        <end position="814"/>
    </location>
</feature>
<evidence type="ECO:0000256" key="4">
    <source>
        <dbReference type="ARBA" id="ARBA00022989"/>
    </source>
</evidence>
<dbReference type="EMBL" id="JAUEDK010000001">
    <property type="protein sequence ID" value="MDN0073386.1"/>
    <property type="molecule type" value="Genomic_DNA"/>
</dbReference>
<keyword evidence="2" id="KW-1003">Cell membrane</keyword>
<dbReference type="PANTHER" id="PTHR30287">
    <property type="entry name" value="MEMBRANE COMPONENT OF PREDICTED ABC SUPERFAMILY METABOLITE UPTAKE TRANSPORTER"/>
    <property type="match status" value="1"/>
</dbReference>
<evidence type="ECO:0000313" key="9">
    <source>
        <dbReference type="Proteomes" id="UP001168540"/>
    </source>
</evidence>
<feature type="transmembrane region" description="Helical" evidence="6">
    <location>
        <begin position="302"/>
        <end position="328"/>
    </location>
</feature>
<feature type="transmembrane region" description="Helical" evidence="6">
    <location>
        <begin position="705"/>
        <end position="725"/>
    </location>
</feature>
<dbReference type="InterPro" id="IPR038766">
    <property type="entry name" value="Membrane_comp_ABC_pdt"/>
</dbReference>
<dbReference type="InterPro" id="IPR003838">
    <property type="entry name" value="ABC3_permease_C"/>
</dbReference>
<evidence type="ECO:0000313" key="8">
    <source>
        <dbReference type="EMBL" id="MDN0073386.1"/>
    </source>
</evidence>
<protein>
    <submittedName>
        <fullName evidence="8">FtsX-like permease family protein</fullName>
    </submittedName>
</protein>
<keyword evidence="4 6" id="KW-1133">Transmembrane helix</keyword>
<dbReference type="Pfam" id="PF02687">
    <property type="entry name" value="FtsX"/>
    <property type="match status" value="2"/>
</dbReference>
<feature type="transmembrane region" description="Helical" evidence="6">
    <location>
        <begin position="757"/>
        <end position="781"/>
    </location>
</feature>
<feature type="transmembrane region" description="Helical" evidence="6">
    <location>
        <begin position="394"/>
        <end position="412"/>
    </location>
</feature>
<feature type="transmembrane region" description="Helical" evidence="6">
    <location>
        <begin position="258"/>
        <end position="282"/>
    </location>
</feature>
<evidence type="ECO:0000256" key="6">
    <source>
        <dbReference type="SAM" id="Phobius"/>
    </source>
</evidence>
<name>A0ABT7XHZ2_9NEIS</name>
<accession>A0ABT7XHZ2</accession>
<keyword evidence="3 6" id="KW-0812">Transmembrane</keyword>
<gene>
    <name evidence="8" type="ORF">QU481_00540</name>
</gene>
<evidence type="ECO:0000256" key="1">
    <source>
        <dbReference type="ARBA" id="ARBA00004651"/>
    </source>
</evidence>
<evidence type="ECO:0000256" key="2">
    <source>
        <dbReference type="ARBA" id="ARBA00022475"/>
    </source>
</evidence>
<organism evidence="8 9">
    <name type="scientific">Crenobacter oryzisoli</name>
    <dbReference type="NCBI Taxonomy" id="3056844"/>
    <lineage>
        <taxon>Bacteria</taxon>
        <taxon>Pseudomonadati</taxon>
        <taxon>Pseudomonadota</taxon>
        <taxon>Betaproteobacteria</taxon>
        <taxon>Neisseriales</taxon>
        <taxon>Neisseriaceae</taxon>
        <taxon>Crenobacter</taxon>
    </lineage>
</organism>
<evidence type="ECO:0000259" key="7">
    <source>
        <dbReference type="Pfam" id="PF02687"/>
    </source>
</evidence>
<reference evidence="8" key="1">
    <citation type="submission" date="2023-06" db="EMBL/GenBank/DDBJ databases">
        <authorList>
            <person name="Zhang S."/>
        </authorList>
    </citation>
    <scope>NUCLEOTIDE SEQUENCE</scope>
    <source>
        <strain evidence="8">SG2303</strain>
    </source>
</reference>
<keyword evidence="5 6" id="KW-0472">Membrane</keyword>